<dbReference type="PROSITE" id="PS50048">
    <property type="entry name" value="ZN2_CY6_FUNGAL_2"/>
    <property type="match status" value="1"/>
</dbReference>
<dbReference type="Pfam" id="PF00172">
    <property type="entry name" value="Zn_clus"/>
    <property type="match status" value="1"/>
</dbReference>
<organism evidence="3 4">
    <name type="scientific">Thelonectria olida</name>
    <dbReference type="NCBI Taxonomy" id="1576542"/>
    <lineage>
        <taxon>Eukaryota</taxon>
        <taxon>Fungi</taxon>
        <taxon>Dikarya</taxon>
        <taxon>Ascomycota</taxon>
        <taxon>Pezizomycotina</taxon>
        <taxon>Sordariomycetes</taxon>
        <taxon>Hypocreomycetidae</taxon>
        <taxon>Hypocreales</taxon>
        <taxon>Nectriaceae</taxon>
        <taxon>Thelonectria</taxon>
    </lineage>
</organism>
<dbReference type="PANTHER" id="PTHR47784">
    <property type="entry name" value="STEROL UPTAKE CONTROL PROTEIN 2"/>
    <property type="match status" value="1"/>
</dbReference>
<dbReference type="GO" id="GO:0008270">
    <property type="term" value="F:zinc ion binding"/>
    <property type="evidence" value="ECO:0007669"/>
    <property type="project" value="InterPro"/>
</dbReference>
<dbReference type="SMART" id="SM00066">
    <property type="entry name" value="GAL4"/>
    <property type="match status" value="1"/>
</dbReference>
<comment type="caution">
    <text evidence="3">The sequence shown here is derived from an EMBL/GenBank/DDBJ whole genome shotgun (WGS) entry which is preliminary data.</text>
</comment>
<sequence length="390" mass="43620">MSRRPHKKSRNGCLECKRRHIRCDGNHPICVNCSTAEKRCSYLDKDLPHIVPVYSPAPSGSPAASTGSVAAPPPRNISEGTAAMDPFMVNMTHIELFNTLQSKDFLTLEVSGQPDIVPSSIYLKYGLTTPYLMHQVLATSAFYLSTRNTESRDFYRGYSLGLQNRALSLFHKSNPTMEVTADNFVHMFLFSSLVGVHLLCDTLHYARDGLEGFIDSFTNILSVYRGVIAVIEQCRELLRDTELEPGLKSSQILMESTGTSGPECDAIRDLLSSADLLPSTREVYQETTFFLQQLLDAHRELPEHQVRVSVVIVWPILVSPDYVDLLRQRHPIALIILAHYAVLLHRGRHLWLMGDGGRFLIEAISESLGRNWQGLLELPKAAIKAQCNSA</sequence>
<dbReference type="PROSITE" id="PS00463">
    <property type="entry name" value="ZN2_CY6_FUNGAL_1"/>
    <property type="match status" value="1"/>
</dbReference>
<dbReference type="OrthoDB" id="4937900at2759"/>
<dbReference type="GO" id="GO:0001228">
    <property type="term" value="F:DNA-binding transcription activator activity, RNA polymerase II-specific"/>
    <property type="evidence" value="ECO:0007669"/>
    <property type="project" value="TreeGrafter"/>
</dbReference>
<feature type="domain" description="Zn(2)-C6 fungal-type" evidence="2">
    <location>
        <begin position="12"/>
        <end position="42"/>
    </location>
</feature>
<dbReference type="InterPro" id="IPR053157">
    <property type="entry name" value="Sterol_Uptake_Regulator"/>
</dbReference>
<keyword evidence="1" id="KW-0539">Nucleus</keyword>
<dbReference type="AlphaFoldDB" id="A0A9P9ALL5"/>
<keyword evidence="4" id="KW-1185">Reference proteome</keyword>
<evidence type="ECO:0000259" key="2">
    <source>
        <dbReference type="PROSITE" id="PS50048"/>
    </source>
</evidence>
<dbReference type="InterPro" id="IPR001138">
    <property type="entry name" value="Zn2Cys6_DnaBD"/>
</dbReference>
<gene>
    <name evidence="3" type="ORF">B0T10DRAFT_492964</name>
</gene>
<dbReference type="Gene3D" id="4.10.240.10">
    <property type="entry name" value="Zn(2)-C6 fungal-type DNA-binding domain"/>
    <property type="match status" value="1"/>
</dbReference>
<reference evidence="3 4" key="1">
    <citation type="journal article" date="2021" name="Nat. Commun.">
        <title>Genetic determinants of endophytism in the Arabidopsis root mycobiome.</title>
        <authorList>
            <person name="Mesny F."/>
            <person name="Miyauchi S."/>
            <person name="Thiergart T."/>
            <person name="Pickel B."/>
            <person name="Atanasova L."/>
            <person name="Karlsson M."/>
            <person name="Huettel B."/>
            <person name="Barry K.W."/>
            <person name="Haridas S."/>
            <person name="Chen C."/>
            <person name="Bauer D."/>
            <person name="Andreopoulos W."/>
            <person name="Pangilinan J."/>
            <person name="LaButti K."/>
            <person name="Riley R."/>
            <person name="Lipzen A."/>
            <person name="Clum A."/>
            <person name="Drula E."/>
            <person name="Henrissat B."/>
            <person name="Kohler A."/>
            <person name="Grigoriev I.V."/>
            <person name="Martin F.M."/>
            <person name="Hacquard S."/>
        </authorList>
    </citation>
    <scope>NUCLEOTIDE SEQUENCE [LARGE SCALE GENOMIC DNA]</scope>
    <source>
        <strain evidence="3 4">MPI-CAGE-CH-0241</strain>
    </source>
</reference>
<dbReference type="PANTHER" id="PTHR47784:SF4">
    <property type="entry name" value="ZN(II)2CYS6 TRANSCRIPTION FACTOR (EUROFUNG)"/>
    <property type="match status" value="1"/>
</dbReference>
<protein>
    <recommendedName>
        <fullName evidence="2">Zn(2)-C6 fungal-type domain-containing protein</fullName>
    </recommendedName>
</protein>
<evidence type="ECO:0000313" key="4">
    <source>
        <dbReference type="Proteomes" id="UP000777438"/>
    </source>
</evidence>
<name>A0A9P9ALL5_9HYPO</name>
<proteinExistence type="predicted"/>
<evidence type="ECO:0000256" key="1">
    <source>
        <dbReference type="ARBA" id="ARBA00023242"/>
    </source>
</evidence>
<evidence type="ECO:0000313" key="3">
    <source>
        <dbReference type="EMBL" id="KAH6884914.1"/>
    </source>
</evidence>
<dbReference type="SUPFAM" id="SSF57701">
    <property type="entry name" value="Zn2/Cys6 DNA-binding domain"/>
    <property type="match status" value="1"/>
</dbReference>
<dbReference type="Proteomes" id="UP000777438">
    <property type="component" value="Unassembled WGS sequence"/>
</dbReference>
<dbReference type="CDD" id="cd00067">
    <property type="entry name" value="GAL4"/>
    <property type="match status" value="1"/>
</dbReference>
<accession>A0A9P9ALL5</accession>
<dbReference type="InterPro" id="IPR036864">
    <property type="entry name" value="Zn2-C6_fun-type_DNA-bd_sf"/>
</dbReference>
<dbReference type="EMBL" id="JAGPYM010000019">
    <property type="protein sequence ID" value="KAH6884914.1"/>
    <property type="molecule type" value="Genomic_DNA"/>
</dbReference>